<gene>
    <name evidence="1" type="ORF">SAMN05421753_104108</name>
</gene>
<keyword evidence="2" id="KW-1185">Reference proteome</keyword>
<proteinExistence type="predicted"/>
<evidence type="ECO:0000313" key="2">
    <source>
        <dbReference type="Proteomes" id="UP000199518"/>
    </source>
</evidence>
<dbReference type="AlphaFoldDB" id="A0A1I3E794"/>
<evidence type="ECO:0000313" key="1">
    <source>
        <dbReference type="EMBL" id="SFH94860.1"/>
    </source>
</evidence>
<name>A0A1I3E794_9PLAN</name>
<organism evidence="1 2">
    <name type="scientific">Planctomicrobium piriforme</name>
    <dbReference type="NCBI Taxonomy" id="1576369"/>
    <lineage>
        <taxon>Bacteria</taxon>
        <taxon>Pseudomonadati</taxon>
        <taxon>Planctomycetota</taxon>
        <taxon>Planctomycetia</taxon>
        <taxon>Planctomycetales</taxon>
        <taxon>Planctomycetaceae</taxon>
        <taxon>Planctomicrobium</taxon>
    </lineage>
</organism>
<protein>
    <recommendedName>
        <fullName evidence="3">BON domain-containing protein</fullName>
    </recommendedName>
</protein>
<sequence>MKAPKFGKSAEYSKGMTMALQQFAAMESECMPDGPVPGFATSGVCGDVPSAAHEVERAVQRALFSLPDVEFCSLQIHRFQDGVCLTGVVNVTNGKPKPQFERVAGSAAGVCRVINQLVVKNRTEKIAS</sequence>
<dbReference type="EMBL" id="FOQD01000004">
    <property type="protein sequence ID" value="SFH94860.1"/>
    <property type="molecule type" value="Genomic_DNA"/>
</dbReference>
<reference evidence="2" key="1">
    <citation type="submission" date="2016-10" db="EMBL/GenBank/DDBJ databases">
        <authorList>
            <person name="Varghese N."/>
            <person name="Submissions S."/>
        </authorList>
    </citation>
    <scope>NUCLEOTIDE SEQUENCE [LARGE SCALE GENOMIC DNA]</scope>
    <source>
        <strain evidence="2">DSM 26348</strain>
    </source>
</reference>
<evidence type="ECO:0008006" key="3">
    <source>
        <dbReference type="Google" id="ProtNLM"/>
    </source>
</evidence>
<dbReference type="Proteomes" id="UP000199518">
    <property type="component" value="Unassembled WGS sequence"/>
</dbReference>
<accession>A0A1I3E794</accession>